<evidence type="ECO:0000313" key="1">
    <source>
        <dbReference type="EMBL" id="CAH1539275.1"/>
    </source>
</evidence>
<dbReference type="RefSeq" id="WP_409931939.1">
    <property type="nucleotide sequence ID" value="NZ_CAKMTQ010000051.1"/>
</dbReference>
<reference evidence="1" key="1">
    <citation type="submission" date="2022-01" db="EMBL/GenBank/DDBJ databases">
        <authorList>
            <person name="Lagorce A."/>
        </authorList>
    </citation>
    <scope>NUCLEOTIDE SEQUENCE</scope>
    <source>
        <strain evidence="1">Th15_F1_D04</strain>
    </source>
</reference>
<protein>
    <submittedName>
        <fullName evidence="1">Uncharacterized protein</fullName>
    </submittedName>
</protein>
<name>A0AAU9QAP1_9VIBR</name>
<dbReference type="EMBL" id="CAKMTQ010000051">
    <property type="protein sequence ID" value="CAH1539275.1"/>
    <property type="molecule type" value="Genomic_DNA"/>
</dbReference>
<evidence type="ECO:0000313" key="2">
    <source>
        <dbReference type="Proteomes" id="UP001295420"/>
    </source>
</evidence>
<accession>A0AAU9QAP1</accession>
<dbReference type="Proteomes" id="UP001295420">
    <property type="component" value="Unassembled WGS sequence"/>
</dbReference>
<dbReference type="AlphaFoldDB" id="A0AAU9QAP1"/>
<organism evidence="1 2">
    <name type="scientific">Vibrio owensii</name>
    <dbReference type="NCBI Taxonomy" id="696485"/>
    <lineage>
        <taxon>Bacteria</taxon>
        <taxon>Pseudomonadati</taxon>
        <taxon>Pseudomonadota</taxon>
        <taxon>Gammaproteobacteria</taxon>
        <taxon>Vibrionales</taxon>
        <taxon>Vibrionaceae</taxon>
        <taxon>Vibrio</taxon>
    </lineage>
</organism>
<comment type="caution">
    <text evidence="1">The sequence shown here is derived from an EMBL/GenBank/DDBJ whole genome shotgun (WGS) entry which is preliminary data.</text>
</comment>
<gene>
    <name evidence="1" type="ORF">THF1D04_550003</name>
</gene>
<sequence length="57" mass="6237">MRSDYPVGLTGDTEKRTPTEIAIIEEGNHLVGHKLGVIERPHSLIDKALEGISNVTK</sequence>
<proteinExistence type="predicted"/>